<gene>
    <name evidence="1" type="ORF">GN244_ATG09263</name>
</gene>
<keyword evidence="2" id="KW-1185">Reference proteome</keyword>
<protein>
    <submittedName>
        <fullName evidence="1">Uncharacterized protein</fullName>
    </submittedName>
</protein>
<organism evidence="1 2">
    <name type="scientific">Phytophthora infestans</name>
    <name type="common">Potato late blight agent</name>
    <name type="synonym">Botrytis infestans</name>
    <dbReference type="NCBI Taxonomy" id="4787"/>
    <lineage>
        <taxon>Eukaryota</taxon>
        <taxon>Sar</taxon>
        <taxon>Stramenopiles</taxon>
        <taxon>Oomycota</taxon>
        <taxon>Peronosporomycetes</taxon>
        <taxon>Peronosporales</taxon>
        <taxon>Peronosporaceae</taxon>
        <taxon>Phytophthora</taxon>
    </lineage>
</organism>
<dbReference type="AlphaFoldDB" id="A0A833WV22"/>
<reference evidence="1" key="1">
    <citation type="submission" date="2020-04" db="EMBL/GenBank/DDBJ databases">
        <title>Hybrid Assembly of Korean Phytophthora infestans isolates.</title>
        <authorList>
            <person name="Prokchorchik M."/>
            <person name="Lee Y."/>
            <person name="Seo J."/>
            <person name="Cho J.-H."/>
            <person name="Park Y.-E."/>
            <person name="Jang D.-C."/>
            <person name="Im J.-S."/>
            <person name="Choi J.-G."/>
            <person name="Park H.-J."/>
            <person name="Lee G.-B."/>
            <person name="Lee Y.-G."/>
            <person name="Hong S.-Y."/>
            <person name="Cho K."/>
            <person name="Sohn K.H."/>
        </authorList>
    </citation>
    <scope>NUCLEOTIDE SEQUENCE</scope>
    <source>
        <strain evidence="1">KR_1_A1</strain>
    </source>
</reference>
<comment type="caution">
    <text evidence="1">The sequence shown here is derived from an EMBL/GenBank/DDBJ whole genome shotgun (WGS) entry which is preliminary data.</text>
</comment>
<accession>A0A833WV22</accession>
<dbReference type="Proteomes" id="UP000602510">
    <property type="component" value="Unassembled WGS sequence"/>
</dbReference>
<proteinExistence type="predicted"/>
<dbReference type="EMBL" id="WSZM01000191">
    <property type="protein sequence ID" value="KAF4038571.1"/>
    <property type="molecule type" value="Genomic_DNA"/>
</dbReference>
<sequence length="91" mass="10409">MCKSIVAASSHLFEQEFPHGIREAIVSTIEPVKERPTSQQSERAMKIYLQEIGQTTFKREDRIDRCSWDLCGRGIIWAGDIKLPDFLPSSK</sequence>
<evidence type="ECO:0000313" key="1">
    <source>
        <dbReference type="EMBL" id="KAF4038571.1"/>
    </source>
</evidence>
<evidence type="ECO:0000313" key="2">
    <source>
        <dbReference type="Proteomes" id="UP000602510"/>
    </source>
</evidence>
<name>A0A833WV22_PHYIN</name>